<dbReference type="PANTHER" id="PTHR35010">
    <property type="entry name" value="BLL4672 PROTEIN-RELATED"/>
    <property type="match status" value="1"/>
</dbReference>
<dbReference type="Gene3D" id="1.10.260.40">
    <property type="entry name" value="lambda repressor-like DNA-binding domains"/>
    <property type="match status" value="1"/>
</dbReference>
<dbReference type="InterPro" id="IPR010982">
    <property type="entry name" value="Lambda_DNA-bd_dom_sf"/>
</dbReference>
<dbReference type="Pfam" id="PF17765">
    <property type="entry name" value="MLTR_LBD"/>
    <property type="match status" value="1"/>
</dbReference>
<dbReference type="AlphaFoldDB" id="A0A5C4WBX7"/>
<comment type="caution">
    <text evidence="1">The sequence shown here is derived from an EMBL/GenBank/DDBJ whole genome shotgun (WGS) entry which is preliminary data.</text>
</comment>
<dbReference type="PROSITE" id="PS50943">
    <property type="entry name" value="HTH_CROC1"/>
    <property type="match status" value="1"/>
</dbReference>
<dbReference type="Pfam" id="PF13560">
    <property type="entry name" value="HTH_31"/>
    <property type="match status" value="1"/>
</dbReference>
<gene>
    <name evidence="1" type="ORF">FH608_024940</name>
</gene>
<protein>
    <submittedName>
        <fullName evidence="1">Helix-turn-helix domain-containing protein</fullName>
    </submittedName>
</protein>
<organism evidence="1 2">
    <name type="scientific">Nonomuraea phyllanthi</name>
    <dbReference type="NCBI Taxonomy" id="2219224"/>
    <lineage>
        <taxon>Bacteria</taxon>
        <taxon>Bacillati</taxon>
        <taxon>Actinomycetota</taxon>
        <taxon>Actinomycetes</taxon>
        <taxon>Streptosporangiales</taxon>
        <taxon>Streptosporangiaceae</taxon>
        <taxon>Nonomuraea</taxon>
    </lineage>
</organism>
<dbReference type="OrthoDB" id="4336585at2"/>
<evidence type="ECO:0000313" key="1">
    <source>
        <dbReference type="EMBL" id="KAB8192726.1"/>
    </source>
</evidence>
<evidence type="ECO:0000313" key="2">
    <source>
        <dbReference type="Proteomes" id="UP000312512"/>
    </source>
</evidence>
<dbReference type="EMBL" id="VDLX02000009">
    <property type="protein sequence ID" value="KAB8192726.1"/>
    <property type="molecule type" value="Genomic_DNA"/>
</dbReference>
<dbReference type="InterPro" id="IPR001387">
    <property type="entry name" value="Cro/C1-type_HTH"/>
</dbReference>
<dbReference type="Gene3D" id="3.30.450.180">
    <property type="match status" value="1"/>
</dbReference>
<proteinExistence type="predicted"/>
<dbReference type="Proteomes" id="UP000312512">
    <property type="component" value="Unassembled WGS sequence"/>
</dbReference>
<dbReference type="SUPFAM" id="SSF47413">
    <property type="entry name" value="lambda repressor-like DNA-binding domains"/>
    <property type="match status" value="1"/>
</dbReference>
<dbReference type="GO" id="GO:0003677">
    <property type="term" value="F:DNA binding"/>
    <property type="evidence" value="ECO:0007669"/>
    <property type="project" value="InterPro"/>
</dbReference>
<dbReference type="RefSeq" id="WP_139633016.1">
    <property type="nucleotide sequence ID" value="NZ_VDLX02000009.1"/>
</dbReference>
<reference evidence="1 2" key="1">
    <citation type="submission" date="2019-10" db="EMBL/GenBank/DDBJ databases">
        <title>Nonomuraea sp. nov., isolated from Phyllanthus amarus.</title>
        <authorList>
            <person name="Klykleung N."/>
            <person name="Tanasupawat S."/>
        </authorList>
    </citation>
    <scope>NUCLEOTIDE SEQUENCE [LARGE SCALE GENOMIC DNA]</scope>
    <source>
        <strain evidence="1 2">PA1-10</strain>
    </source>
</reference>
<keyword evidence="2" id="KW-1185">Reference proteome</keyword>
<dbReference type="CDD" id="cd00093">
    <property type="entry name" value="HTH_XRE"/>
    <property type="match status" value="1"/>
</dbReference>
<dbReference type="InterPro" id="IPR041413">
    <property type="entry name" value="MLTR_LBD"/>
</dbReference>
<sequence length="284" mass="32545">MAILICWRGGRTEDSVTGDSWSRQELARFLRSRRARVMPKQVGLPEGGGRRTKGLRREEVAVLAGLSPTWYTYLEQGRDIKPSIQVLDSLARVLDLSEDERRYMHTLVHGQVANPQPLDGPTWAGGVMRPLVGLMNGSEYPVYATDIHCNLTAWNDAAAEWYDDWGSHAPEHRNMLRWLLVAPKAKERLPDWERVTCDVIARWRSELARWPQDDLLTARVDEFSRLSPLFAGLWHRHEVQEHRSLTRRFRHPRLGLQTLRMALMITPDEPLVGLVIHFPVPAAG</sequence>
<name>A0A5C4WBX7_9ACTN</name>
<dbReference type="SMART" id="SM00530">
    <property type="entry name" value="HTH_XRE"/>
    <property type="match status" value="1"/>
</dbReference>
<accession>A0A5C4WBX7</accession>